<evidence type="ECO:0000256" key="6">
    <source>
        <dbReference type="ARBA" id="ARBA00022618"/>
    </source>
</evidence>
<feature type="domain" description="Mur ligase central" evidence="17">
    <location>
        <begin position="117"/>
        <end position="289"/>
    </location>
</feature>
<proteinExistence type="predicted"/>
<evidence type="ECO:0000256" key="1">
    <source>
        <dbReference type="ARBA" id="ARBA00004496"/>
    </source>
</evidence>
<dbReference type="PATRIC" id="fig|1872076.5.peg.2420"/>
<accession>A0A1E3XAW6</accession>
<keyword evidence="11" id="KW-0131">Cell cycle</keyword>
<dbReference type="Gene3D" id="3.40.50.720">
    <property type="entry name" value="NAD(P)-binding Rossmann-like Domain"/>
    <property type="match status" value="1"/>
</dbReference>
<keyword evidence="9" id="KW-0133">Cell shape</keyword>
<dbReference type="EMBL" id="MAYW01000048">
    <property type="protein sequence ID" value="ODS32797.1"/>
    <property type="molecule type" value="Genomic_DNA"/>
</dbReference>
<dbReference type="GO" id="GO:0005737">
    <property type="term" value="C:cytoplasm"/>
    <property type="evidence" value="ECO:0007669"/>
    <property type="project" value="UniProtKB-SubCell"/>
</dbReference>
<evidence type="ECO:0000259" key="15">
    <source>
        <dbReference type="Pfam" id="PF01225"/>
    </source>
</evidence>
<dbReference type="InterPro" id="IPR036615">
    <property type="entry name" value="Mur_ligase_C_dom_sf"/>
</dbReference>
<dbReference type="Pfam" id="PF01225">
    <property type="entry name" value="Mur_ligase"/>
    <property type="match status" value="1"/>
</dbReference>
<dbReference type="GO" id="GO:0071555">
    <property type="term" value="P:cell wall organization"/>
    <property type="evidence" value="ECO:0007669"/>
    <property type="project" value="UniProtKB-KW"/>
</dbReference>
<keyword evidence="5 18" id="KW-0436">Ligase</keyword>
<evidence type="ECO:0000256" key="7">
    <source>
        <dbReference type="ARBA" id="ARBA00022741"/>
    </source>
</evidence>
<dbReference type="Proteomes" id="UP000094056">
    <property type="component" value="Unassembled WGS sequence"/>
</dbReference>
<dbReference type="SUPFAM" id="SSF53244">
    <property type="entry name" value="MurD-like peptide ligases, peptide-binding domain"/>
    <property type="match status" value="1"/>
</dbReference>
<comment type="subcellular location">
    <subcellularLocation>
        <location evidence="1">Cytoplasm</location>
    </subcellularLocation>
</comment>
<feature type="domain" description="Mur ligase N-terminal catalytic" evidence="15">
    <location>
        <begin position="10"/>
        <end position="112"/>
    </location>
</feature>
<keyword evidence="6" id="KW-0132">Cell division</keyword>
<evidence type="ECO:0000256" key="10">
    <source>
        <dbReference type="ARBA" id="ARBA00022984"/>
    </source>
</evidence>
<reference evidence="18 19" key="1">
    <citation type="submission" date="2016-07" db="EMBL/GenBank/DDBJ databases">
        <title>Draft genome of Scalindua rubra, obtained from a brine-seawater interface in the Red Sea, sheds light on salt adaptation in anammox bacteria.</title>
        <authorList>
            <person name="Speth D.R."/>
            <person name="Lagkouvardos I."/>
            <person name="Wang Y."/>
            <person name="Qian P.-Y."/>
            <person name="Dutilh B.E."/>
            <person name="Jetten M.S."/>
        </authorList>
    </citation>
    <scope>NUCLEOTIDE SEQUENCE [LARGE SCALE GENOMIC DNA]</scope>
    <source>
        <strain evidence="18">BSI-1</strain>
    </source>
</reference>
<evidence type="ECO:0000313" key="18">
    <source>
        <dbReference type="EMBL" id="ODS32797.1"/>
    </source>
</evidence>
<evidence type="ECO:0000256" key="3">
    <source>
        <dbReference type="ARBA" id="ARBA00012211"/>
    </source>
</evidence>
<dbReference type="SUPFAM" id="SSF53623">
    <property type="entry name" value="MurD-like peptide ligases, catalytic domain"/>
    <property type="match status" value="1"/>
</dbReference>
<dbReference type="GO" id="GO:0009252">
    <property type="term" value="P:peptidoglycan biosynthetic process"/>
    <property type="evidence" value="ECO:0007669"/>
    <property type="project" value="UniProtKB-UniRule"/>
</dbReference>
<comment type="catalytic activity">
    <reaction evidence="13">
        <text>UDP-N-acetyl-alpha-D-muramate + L-alanine + ATP = UDP-N-acetyl-alpha-D-muramoyl-L-alanine + ADP + phosphate + H(+)</text>
        <dbReference type="Rhea" id="RHEA:23372"/>
        <dbReference type="ChEBI" id="CHEBI:15378"/>
        <dbReference type="ChEBI" id="CHEBI:30616"/>
        <dbReference type="ChEBI" id="CHEBI:43474"/>
        <dbReference type="ChEBI" id="CHEBI:57972"/>
        <dbReference type="ChEBI" id="CHEBI:70757"/>
        <dbReference type="ChEBI" id="CHEBI:83898"/>
        <dbReference type="ChEBI" id="CHEBI:456216"/>
        <dbReference type="EC" id="6.3.2.8"/>
    </reaction>
</comment>
<keyword evidence="8" id="KW-0067">ATP-binding</keyword>
<dbReference type="EC" id="6.3.2.8" evidence="3 14"/>
<dbReference type="GO" id="GO:0051301">
    <property type="term" value="P:cell division"/>
    <property type="evidence" value="ECO:0007669"/>
    <property type="project" value="UniProtKB-KW"/>
</dbReference>
<name>A0A1E3XAW6_9BACT</name>
<dbReference type="Pfam" id="PF02875">
    <property type="entry name" value="Mur_ligase_C"/>
    <property type="match status" value="1"/>
</dbReference>
<evidence type="ECO:0000259" key="16">
    <source>
        <dbReference type="Pfam" id="PF02875"/>
    </source>
</evidence>
<organism evidence="18 19">
    <name type="scientific">Candidatus Scalindua rubra</name>
    <dbReference type="NCBI Taxonomy" id="1872076"/>
    <lineage>
        <taxon>Bacteria</taxon>
        <taxon>Pseudomonadati</taxon>
        <taxon>Planctomycetota</taxon>
        <taxon>Candidatus Brocadiia</taxon>
        <taxon>Candidatus Brocadiales</taxon>
        <taxon>Candidatus Scalinduaceae</taxon>
        <taxon>Candidatus Scalindua</taxon>
    </lineage>
</organism>
<dbReference type="PANTHER" id="PTHR43445">
    <property type="entry name" value="UDP-N-ACETYLMURAMATE--L-ALANINE LIGASE-RELATED"/>
    <property type="match status" value="1"/>
</dbReference>
<keyword evidence="12" id="KW-0961">Cell wall biogenesis/degradation</keyword>
<dbReference type="InterPro" id="IPR013221">
    <property type="entry name" value="Mur_ligase_cen"/>
</dbReference>
<dbReference type="InterPro" id="IPR004101">
    <property type="entry name" value="Mur_ligase_C"/>
</dbReference>
<dbReference type="AlphaFoldDB" id="A0A1E3XAW6"/>
<dbReference type="Pfam" id="PF08245">
    <property type="entry name" value="Mur_ligase_M"/>
    <property type="match status" value="1"/>
</dbReference>
<evidence type="ECO:0000256" key="13">
    <source>
        <dbReference type="ARBA" id="ARBA00047833"/>
    </source>
</evidence>
<evidence type="ECO:0000313" key="19">
    <source>
        <dbReference type="Proteomes" id="UP000094056"/>
    </source>
</evidence>
<evidence type="ECO:0000256" key="4">
    <source>
        <dbReference type="ARBA" id="ARBA00022490"/>
    </source>
</evidence>
<dbReference type="GO" id="GO:0008763">
    <property type="term" value="F:UDP-N-acetylmuramate-L-alanine ligase activity"/>
    <property type="evidence" value="ECO:0007669"/>
    <property type="project" value="UniProtKB-UniRule"/>
</dbReference>
<dbReference type="NCBIfam" id="TIGR01082">
    <property type="entry name" value="murC"/>
    <property type="match status" value="1"/>
</dbReference>
<dbReference type="Gene3D" id="3.90.190.20">
    <property type="entry name" value="Mur ligase, C-terminal domain"/>
    <property type="match status" value="1"/>
</dbReference>
<evidence type="ECO:0000256" key="14">
    <source>
        <dbReference type="NCBIfam" id="TIGR01082"/>
    </source>
</evidence>
<dbReference type="SUPFAM" id="SSF51984">
    <property type="entry name" value="MurCD N-terminal domain"/>
    <property type="match status" value="1"/>
</dbReference>
<dbReference type="InterPro" id="IPR036565">
    <property type="entry name" value="Mur-like_cat_sf"/>
</dbReference>
<keyword evidence="4" id="KW-0963">Cytoplasm</keyword>
<evidence type="ECO:0000259" key="17">
    <source>
        <dbReference type="Pfam" id="PF08245"/>
    </source>
</evidence>
<evidence type="ECO:0000256" key="9">
    <source>
        <dbReference type="ARBA" id="ARBA00022960"/>
    </source>
</evidence>
<feature type="domain" description="Mur ligase C-terminal" evidence="16">
    <location>
        <begin position="311"/>
        <end position="443"/>
    </location>
</feature>
<gene>
    <name evidence="18" type="ORF">SCARUB_02054</name>
</gene>
<comment type="caution">
    <text evidence="18">The sequence shown here is derived from an EMBL/GenBank/DDBJ whole genome shotgun (WGS) entry which is preliminary data.</text>
</comment>
<dbReference type="Gene3D" id="3.40.1190.10">
    <property type="entry name" value="Mur-like, catalytic domain"/>
    <property type="match status" value="1"/>
</dbReference>
<protein>
    <recommendedName>
        <fullName evidence="3 14">UDP-N-acetylmuramate--L-alanine ligase</fullName>
        <ecNumber evidence="3 14">6.3.2.8</ecNumber>
    </recommendedName>
</protein>
<evidence type="ECO:0000256" key="2">
    <source>
        <dbReference type="ARBA" id="ARBA00004752"/>
    </source>
</evidence>
<evidence type="ECO:0000256" key="11">
    <source>
        <dbReference type="ARBA" id="ARBA00023306"/>
    </source>
</evidence>
<dbReference type="GO" id="GO:0008360">
    <property type="term" value="P:regulation of cell shape"/>
    <property type="evidence" value="ECO:0007669"/>
    <property type="project" value="UniProtKB-KW"/>
</dbReference>
<evidence type="ECO:0000256" key="8">
    <source>
        <dbReference type="ARBA" id="ARBA00022840"/>
    </source>
</evidence>
<dbReference type="UniPathway" id="UPA00219"/>
<evidence type="ECO:0000256" key="5">
    <source>
        <dbReference type="ARBA" id="ARBA00022598"/>
    </source>
</evidence>
<sequence length="458" mass="50066">MFDTKGKSRYHLVGIGGVGMSALAQIVKSQGHFVSGSDRKSDSNQTPEAFNKLKSQGIKLYPQDGTGIESSIDFVVTSSAIEEGNPDLKIAVQRNIRVIKRAELLSSFFNDKHGIAIGGSNGKTTVCGMTSWILDKAGHDPTVVGGGYIKNYISDKSLGNAKLGHSDIIVIEADESDGSLINYMPKVSVITDLSKDHMTTDELGDLFSKFVENTCDTVIINEKCTHFIRINDKRKEVIKYGEGSGVDIRISQISCNPFGSRFEINGSKFEINIPGSHNVLNALASIAVAQTEGVSDKDINIALGSFKGIRRRMEIVGEKNGIKIIDDYAHNPRKIQAAIDAARLSSKRLIVVFQPHGYSPTKFLREGFISAFAKKILPADILFMPEIFYAGGTAHKGISSRDIIDELRDRGIRAYFIPGREDIITEIKQRAIPGDSILIMGARDDSLTDLCHAMLNQL</sequence>
<dbReference type="InterPro" id="IPR005758">
    <property type="entry name" value="UDP-N-AcMur_Ala_ligase_MurC"/>
</dbReference>
<comment type="pathway">
    <text evidence="2">Cell wall biogenesis; peptidoglycan biosynthesis.</text>
</comment>
<keyword evidence="10" id="KW-0573">Peptidoglycan synthesis</keyword>
<dbReference type="InterPro" id="IPR000713">
    <property type="entry name" value="Mur_ligase_N"/>
</dbReference>
<dbReference type="InterPro" id="IPR050061">
    <property type="entry name" value="MurCDEF_pg_biosynth"/>
</dbReference>
<keyword evidence="7" id="KW-0547">Nucleotide-binding</keyword>
<dbReference type="GO" id="GO:0005524">
    <property type="term" value="F:ATP binding"/>
    <property type="evidence" value="ECO:0007669"/>
    <property type="project" value="UniProtKB-KW"/>
</dbReference>
<dbReference type="PANTHER" id="PTHR43445:SF3">
    <property type="entry name" value="UDP-N-ACETYLMURAMATE--L-ALANINE LIGASE"/>
    <property type="match status" value="1"/>
</dbReference>
<evidence type="ECO:0000256" key="12">
    <source>
        <dbReference type="ARBA" id="ARBA00023316"/>
    </source>
</evidence>